<feature type="region of interest" description="Disordered" evidence="1">
    <location>
        <begin position="505"/>
        <end position="551"/>
    </location>
</feature>
<name>A0ABR1VSR2_9PEZI</name>
<proteinExistence type="predicted"/>
<evidence type="ECO:0000313" key="2">
    <source>
        <dbReference type="EMBL" id="KAK8074294.1"/>
    </source>
</evidence>
<keyword evidence="3" id="KW-1185">Reference proteome</keyword>
<dbReference type="RefSeq" id="XP_066718769.1">
    <property type="nucleotide sequence ID" value="XM_066856602.1"/>
</dbReference>
<reference evidence="2 3" key="1">
    <citation type="submission" date="2023-01" db="EMBL/GenBank/DDBJ databases">
        <title>Analysis of 21 Apiospora genomes using comparative genomics revels a genus with tremendous synthesis potential of carbohydrate active enzymes and secondary metabolites.</title>
        <authorList>
            <person name="Sorensen T."/>
        </authorList>
    </citation>
    <scope>NUCLEOTIDE SEQUENCE [LARGE SCALE GENOMIC DNA]</scope>
    <source>
        <strain evidence="2 3">CBS 135458</strain>
    </source>
</reference>
<dbReference type="GeneID" id="92089665"/>
<evidence type="ECO:0000256" key="1">
    <source>
        <dbReference type="SAM" id="MobiDB-lite"/>
    </source>
</evidence>
<evidence type="ECO:0000313" key="3">
    <source>
        <dbReference type="Proteomes" id="UP001480595"/>
    </source>
</evidence>
<protein>
    <recommendedName>
        <fullName evidence="4">PH domain-containing protein</fullName>
    </recommendedName>
</protein>
<dbReference type="Proteomes" id="UP001480595">
    <property type="component" value="Unassembled WGS sequence"/>
</dbReference>
<organism evidence="2 3">
    <name type="scientific">Apiospora phragmitis</name>
    <dbReference type="NCBI Taxonomy" id="2905665"/>
    <lineage>
        <taxon>Eukaryota</taxon>
        <taxon>Fungi</taxon>
        <taxon>Dikarya</taxon>
        <taxon>Ascomycota</taxon>
        <taxon>Pezizomycotina</taxon>
        <taxon>Sordariomycetes</taxon>
        <taxon>Xylariomycetidae</taxon>
        <taxon>Amphisphaeriales</taxon>
        <taxon>Apiosporaceae</taxon>
        <taxon>Apiospora</taxon>
    </lineage>
</organism>
<gene>
    <name evidence="2" type="ORF">PG994_005193</name>
</gene>
<comment type="caution">
    <text evidence="2">The sequence shown here is derived from an EMBL/GenBank/DDBJ whole genome shotgun (WGS) entry which is preliminary data.</text>
</comment>
<dbReference type="InterPro" id="IPR035999">
    <property type="entry name" value="Sec7_dom_sf"/>
</dbReference>
<dbReference type="EMBL" id="JAQQWL010000005">
    <property type="protein sequence ID" value="KAK8074294.1"/>
    <property type="molecule type" value="Genomic_DNA"/>
</dbReference>
<sequence length="551" mass="61760">MPGMDRMSSLFDRHWKDAFITAPEFHPSAKKAQDAPFVVALPARQGDESPEVYLRRIQTGNSWSAITAALSTYADPFSADVLQLHMRNFHFECYTTDLSLLRFFMEVGFAQGITAIAIDRILQGFETYYRSNYGFWVKSCYSFAFSLLVLHMTTFPRETTKIAGGLTYEVAHEMNAADYLRRAGGQGVSDYVLLLLYKNLTCAPFQSIKDTRSNGLFEDGELSIHGRFGVPSTLRVDDKALRTMGRELKTTQEFSDGYSYRNSASRSSVAGTYSIVEKHDLVRGEATLIPYVRGDKVLKEGMLRLGDPRSGEPRGTQAMVTLKGGYLFVKLDADLPAGTRSLLGYEDKSSIYLCKAVAVQNNYGFSYHDFIVADDDGQQHEFEAGDDDDFADWMAKINYVAAFLTHIDPYGEREGPRPHRRLISSAIDAAATSLSEISAKEDLLYETSYWFQALIPLQLPIRDHMLAAAERLCGEQRGAYLEKCMIECHMYILLEYLQCRKETSANEDGATEEGTTEKGKAEEGTTEEGSTEHRSTGGWSYGDPFGMNHRV</sequence>
<accession>A0ABR1VSR2</accession>
<evidence type="ECO:0008006" key="4">
    <source>
        <dbReference type="Google" id="ProtNLM"/>
    </source>
</evidence>
<dbReference type="SUPFAM" id="SSF48425">
    <property type="entry name" value="Sec7 domain"/>
    <property type="match status" value="1"/>
</dbReference>